<feature type="region of interest" description="Disordered" evidence="3">
    <location>
        <begin position="168"/>
        <end position="191"/>
    </location>
</feature>
<evidence type="ECO:0000256" key="2">
    <source>
        <dbReference type="ARBA" id="ARBA00012180"/>
    </source>
</evidence>
<evidence type="ECO:0000256" key="1">
    <source>
        <dbReference type="ARBA" id="ARBA00010879"/>
    </source>
</evidence>
<proteinExistence type="inferred from homology"/>
<sequence>MDSPSLNDLRPNISSPSGVGRECDGCGTRLLPEDGHQRCFFCLGWRHFSEGAQCQACASLPREERARRSGFLKPVSPVSPGPPSGPDSQPGQPPASIAVAGRTPTKQRKDWADYDEEDDLRCYEEDVSSLFSADLLSTTEEAPRQRYPIDLLPELFEVAAGKMEVPLPPQPATPPDDFTSVGASRSGSKRRPATLCPRMEPIFGYATRDWGKPLAARRPGALGYAPYCTIQDWPWKSGLPPIEDGVRLSLLPSSSMLTGGGSSLPSERDRMTMSFLNTCYANAAQVVALASNMAFLTGSLDKSLTAGEVLDGEDLERARTTSAALLRMAQAFALDGGRSMGAAQVAARHLWLGLSNLKDQEKRRLLDLPISTDSLFGPDMQKMVDRLDAASKASAQLAQHLQPRRDLHAHLARLPGVTGVSSRALPAGNVGDVARLLLRLLLVWLRGTVLLPGRRGWGESPTTVGALLLLEEDGGVVVNLSIKAVRPVTPIQSLILSYLTHMMHRLAQLGNARTLSTGVTARPSSMVSWKLTSSARSAAASPLPNIGLSAPPRLARSGNERTAYDVEPDSSSSGVSCELTSMARSAAASSLHSIKLAAPFRPPRSGNERTLSAVVPASSLSGVSCELTSTARSTAVSTRHNLGLTAPSRLARSGNERIFPAVVPGSSSSRVSDELTSAARAVAASFPPNIGLAAPPRPARLGRERSLMAKRSAPSVGDGVRFLPRVLQLASGTKASTARANQLAVGLRTSTALNPTSRPTAPAQSGRCGDRFSSAWRQSRPPPLARRLRIVIHDTHSATTDGSQGDVPLGDRAVQRARSAVRDNGGGAVLSSSSSIDHPGGTRATKRSSGDLNHRAADEPRPVKRTKFTPAAEPSVRSGPRVRRLESLRSAVPRARQASPPFRAGPQSVSESASGGRAWLSAPTGPRVRPLTDFYHVWKELGLLSEPWLERTLRRGYALQFARKPPPFQGILITQWANPGETEALRVEVSSLLHRGAVASVSAEDAHKGLYSPYFLVPKKSGGARPILDLRLLNEHIVTRSFRMLTTKQLLECVRPGDWMTSIDLTDAYFHVPIVPEHRKFLRFAIGEEQYEYCRLPFGYTLAPRTFSKCAEAALEPLRRQGIRILTYIDDWLILAASRQDAEEHTGSVLRHISRLGFVVNREKSSLQPAQSALYLGLHLDSQSMRASLSAERSLAITQMGQRVLGSPLVPARHIMSLLGMMAAAHPVVQLGLLHMRRLQRWFSRLRLHPTLDKGKMVCASTAARIDIQYWLTPGLLSRGVPLGCVPFHTEVFTDASLTGWGGVLGQSAVGGVWSGPRCHINLLEMEAVRRVLLHFSDQLEGAHVMVRSDNSTVVSYLNRQGGVRSPRLHNLAMEIILWATSHLASLRARYVPGVLNVGADRMSRGGPPRDEWGLAPDVAREVWSRFGRPVADLFASAENAQCPLWFSLRSTDEPPLGVDALAHKQWPAGLLYAFPPLHLMLPLSQRIRQEGLSVV</sequence>
<feature type="compositionally biased region" description="Polar residues" evidence="3">
    <location>
        <begin position="752"/>
        <end position="763"/>
    </location>
</feature>
<dbReference type="GO" id="GO:0006259">
    <property type="term" value="P:DNA metabolic process"/>
    <property type="evidence" value="ECO:0007669"/>
    <property type="project" value="UniProtKB-ARBA"/>
</dbReference>
<dbReference type="CDD" id="cd09275">
    <property type="entry name" value="RNase_HI_RT_DIRS1"/>
    <property type="match status" value="1"/>
</dbReference>
<organism evidence="5 6">
    <name type="scientific">Mugilogobius chulae</name>
    <name type="common">yellowstripe goby</name>
    <dbReference type="NCBI Taxonomy" id="88201"/>
    <lineage>
        <taxon>Eukaryota</taxon>
        <taxon>Metazoa</taxon>
        <taxon>Chordata</taxon>
        <taxon>Craniata</taxon>
        <taxon>Vertebrata</taxon>
        <taxon>Euteleostomi</taxon>
        <taxon>Actinopterygii</taxon>
        <taxon>Neopterygii</taxon>
        <taxon>Teleostei</taxon>
        <taxon>Neoteleostei</taxon>
        <taxon>Acanthomorphata</taxon>
        <taxon>Gobiaria</taxon>
        <taxon>Gobiiformes</taxon>
        <taxon>Gobioidei</taxon>
        <taxon>Gobiidae</taxon>
        <taxon>Gobionellinae</taxon>
        <taxon>Mugilogobius</taxon>
    </lineage>
</organism>
<dbReference type="Pfam" id="PF00078">
    <property type="entry name" value="RVT_1"/>
    <property type="match status" value="1"/>
</dbReference>
<dbReference type="PANTHER" id="PTHR33050:SF7">
    <property type="entry name" value="RIBONUCLEASE H"/>
    <property type="match status" value="1"/>
</dbReference>
<reference evidence="6" key="1">
    <citation type="submission" date="2024-04" db="EMBL/GenBank/DDBJ databases">
        <title>Salinicola lusitanus LLJ914,a marine bacterium isolated from the Okinawa Trough.</title>
        <authorList>
            <person name="Li J."/>
        </authorList>
    </citation>
    <scope>NUCLEOTIDE SEQUENCE [LARGE SCALE GENOMIC DNA]</scope>
</reference>
<feature type="region of interest" description="Disordered" evidence="3">
    <location>
        <begin position="817"/>
        <end position="918"/>
    </location>
</feature>
<dbReference type="Gene3D" id="3.10.10.10">
    <property type="entry name" value="HIV Type 1 Reverse Transcriptase, subunit A, domain 1"/>
    <property type="match status" value="1"/>
</dbReference>
<comment type="caution">
    <text evidence="5">The sequence shown here is derived from an EMBL/GenBank/DDBJ whole genome shotgun (WGS) entry which is preliminary data.</text>
</comment>
<dbReference type="CDD" id="cd03714">
    <property type="entry name" value="RT_DIRS1"/>
    <property type="match status" value="1"/>
</dbReference>
<feature type="region of interest" description="Disordered" evidence="3">
    <location>
        <begin position="71"/>
        <end position="113"/>
    </location>
</feature>
<dbReference type="Proteomes" id="UP001460270">
    <property type="component" value="Unassembled WGS sequence"/>
</dbReference>
<feature type="region of interest" description="Disordered" evidence="3">
    <location>
        <begin position="752"/>
        <end position="780"/>
    </location>
</feature>
<protein>
    <recommendedName>
        <fullName evidence="2">ribonuclease H</fullName>
        <ecNumber evidence="2">3.1.26.4</ecNumber>
    </recommendedName>
</protein>
<evidence type="ECO:0000259" key="4">
    <source>
        <dbReference type="PROSITE" id="PS50878"/>
    </source>
</evidence>
<dbReference type="SUPFAM" id="SSF56672">
    <property type="entry name" value="DNA/RNA polymerases"/>
    <property type="match status" value="1"/>
</dbReference>
<gene>
    <name evidence="5" type="ORF">WMY93_015143</name>
</gene>
<dbReference type="EC" id="3.1.26.4" evidence="2"/>
<dbReference type="InterPro" id="IPR052055">
    <property type="entry name" value="Hepadnavirus_pol/RT"/>
</dbReference>
<dbReference type="GO" id="GO:0004523">
    <property type="term" value="F:RNA-DNA hybrid ribonuclease activity"/>
    <property type="evidence" value="ECO:0007669"/>
    <property type="project" value="UniProtKB-EC"/>
</dbReference>
<dbReference type="EMBL" id="JBBPFD010000010">
    <property type="protein sequence ID" value="KAK7910459.1"/>
    <property type="molecule type" value="Genomic_DNA"/>
</dbReference>
<keyword evidence="6" id="KW-1185">Reference proteome</keyword>
<feature type="compositionally biased region" description="Basic and acidic residues" evidence="3">
    <location>
        <begin position="848"/>
        <end position="862"/>
    </location>
</feature>
<accession>A0AAW0NYV0</accession>
<feature type="region of interest" description="Disordered" evidence="3">
    <location>
        <begin position="1"/>
        <end position="22"/>
    </location>
</feature>
<dbReference type="PANTHER" id="PTHR33050">
    <property type="entry name" value="REVERSE TRANSCRIPTASE DOMAIN-CONTAINING PROTEIN"/>
    <property type="match status" value="1"/>
</dbReference>
<dbReference type="InterPro" id="IPR036397">
    <property type="entry name" value="RNaseH_sf"/>
</dbReference>
<dbReference type="InterPro" id="IPR043502">
    <property type="entry name" value="DNA/RNA_pol_sf"/>
</dbReference>
<dbReference type="Gene3D" id="3.30.420.10">
    <property type="entry name" value="Ribonuclease H-like superfamily/Ribonuclease H"/>
    <property type="match status" value="1"/>
</dbReference>
<dbReference type="PROSITE" id="PS50878">
    <property type="entry name" value="RT_POL"/>
    <property type="match status" value="1"/>
</dbReference>
<evidence type="ECO:0000313" key="5">
    <source>
        <dbReference type="EMBL" id="KAK7910459.1"/>
    </source>
</evidence>
<feature type="domain" description="Reverse transcriptase" evidence="4">
    <location>
        <begin position="998"/>
        <end position="1180"/>
    </location>
</feature>
<feature type="compositionally biased region" description="Polar residues" evidence="3">
    <location>
        <begin position="1"/>
        <end position="17"/>
    </location>
</feature>
<evidence type="ECO:0000313" key="6">
    <source>
        <dbReference type="Proteomes" id="UP001460270"/>
    </source>
</evidence>
<comment type="similarity">
    <text evidence="1">Belongs to the beta type-B retroviral polymerase family. HERV class-II K(HML-2) pol subfamily.</text>
</comment>
<dbReference type="InterPro" id="IPR043128">
    <property type="entry name" value="Rev_trsase/Diguanyl_cyclase"/>
</dbReference>
<evidence type="ECO:0000256" key="3">
    <source>
        <dbReference type="SAM" id="MobiDB-lite"/>
    </source>
</evidence>
<dbReference type="Gene3D" id="3.30.70.270">
    <property type="match status" value="1"/>
</dbReference>
<dbReference type="GO" id="GO:0003676">
    <property type="term" value="F:nucleic acid binding"/>
    <property type="evidence" value="ECO:0007669"/>
    <property type="project" value="InterPro"/>
</dbReference>
<dbReference type="InterPro" id="IPR000477">
    <property type="entry name" value="RT_dom"/>
</dbReference>
<name>A0AAW0NYV0_9GOBI</name>